<dbReference type="SUPFAM" id="SSF46458">
    <property type="entry name" value="Globin-like"/>
    <property type="match status" value="1"/>
</dbReference>
<evidence type="ECO:0000256" key="7">
    <source>
        <dbReference type="RuleBase" id="RU000356"/>
    </source>
</evidence>
<evidence type="ECO:0000259" key="8">
    <source>
        <dbReference type="PROSITE" id="PS01033"/>
    </source>
</evidence>
<dbReference type="InterPro" id="IPR044399">
    <property type="entry name" value="Mb-like_M"/>
</dbReference>
<dbReference type="GO" id="GO:0001666">
    <property type="term" value="P:response to hypoxia"/>
    <property type="evidence" value="ECO:0000318"/>
    <property type="project" value="GO_Central"/>
</dbReference>
<dbReference type="HOGENOM" id="CLU_003827_13_4_1"/>
<dbReference type="AlphaFoldDB" id="F7A367"/>
<dbReference type="Proteomes" id="UP000008144">
    <property type="component" value="Unassembled WGS sequence"/>
</dbReference>
<dbReference type="GeneTree" id="ENSGT00940000173175"/>
<dbReference type="GeneID" id="100183005"/>
<dbReference type="GO" id="GO:0015671">
    <property type="term" value="P:oxygen transport"/>
    <property type="evidence" value="ECO:0000318"/>
    <property type="project" value="GO_Central"/>
</dbReference>
<dbReference type="FunCoup" id="F7A367">
    <property type="interactions" value="2"/>
</dbReference>
<organism evidence="9 10">
    <name type="scientific">Ciona intestinalis</name>
    <name type="common">Transparent sea squirt</name>
    <name type="synonym">Ascidia intestinalis</name>
    <dbReference type="NCBI Taxonomy" id="7719"/>
    <lineage>
        <taxon>Eukaryota</taxon>
        <taxon>Metazoa</taxon>
        <taxon>Chordata</taxon>
        <taxon>Tunicata</taxon>
        <taxon>Ascidiacea</taxon>
        <taxon>Phlebobranchia</taxon>
        <taxon>Cionidae</taxon>
        <taxon>Ciona</taxon>
    </lineage>
</organism>
<keyword evidence="10" id="KW-1185">Reference proteome</keyword>
<keyword evidence="5" id="KW-0479">Metal-binding</keyword>
<dbReference type="RefSeq" id="NP_001027699.2">
    <property type="nucleotide sequence ID" value="NM_001032527.2"/>
</dbReference>
<dbReference type="GO" id="GO:0046872">
    <property type="term" value="F:metal ion binding"/>
    <property type="evidence" value="ECO:0007669"/>
    <property type="project" value="UniProtKB-KW"/>
</dbReference>
<dbReference type="InterPro" id="IPR009050">
    <property type="entry name" value="Globin-like_sf"/>
</dbReference>
<keyword evidence="4 7" id="KW-0561">Oxygen transport</keyword>
<dbReference type="InParanoid" id="F7A367"/>
<dbReference type="InterPro" id="IPR050532">
    <property type="entry name" value="Globin-like_OT"/>
</dbReference>
<feature type="domain" description="Globin" evidence="8">
    <location>
        <begin position="2"/>
        <end position="155"/>
    </location>
</feature>
<reference evidence="9" key="2">
    <citation type="submission" date="2025-08" db="UniProtKB">
        <authorList>
            <consortium name="Ensembl"/>
        </authorList>
    </citation>
    <scope>IDENTIFICATION</scope>
</reference>
<accession>A0A1W2W580</accession>
<dbReference type="OrthoDB" id="5976642at2759"/>
<keyword evidence="6" id="KW-0408">Iron</keyword>
<protein>
    <recommendedName>
        <fullName evidence="8">Globin domain-containing protein</fullName>
    </recommendedName>
</protein>
<dbReference type="CDD" id="cd01040">
    <property type="entry name" value="Mb-like"/>
    <property type="match status" value="1"/>
</dbReference>
<dbReference type="GO" id="GO:0020037">
    <property type="term" value="F:heme binding"/>
    <property type="evidence" value="ECO:0007669"/>
    <property type="project" value="InterPro"/>
</dbReference>
<comment type="similarity">
    <text evidence="1 7">Belongs to the globin family.</text>
</comment>
<dbReference type="PANTHER" id="PTHR46458:SF1">
    <property type="entry name" value="GEO09476P1"/>
    <property type="match status" value="1"/>
</dbReference>
<evidence type="ECO:0000256" key="3">
    <source>
        <dbReference type="ARBA" id="ARBA00022617"/>
    </source>
</evidence>
<evidence type="ECO:0000256" key="6">
    <source>
        <dbReference type="ARBA" id="ARBA00023004"/>
    </source>
</evidence>
<reference evidence="10" key="1">
    <citation type="journal article" date="2002" name="Science">
        <title>The draft genome of Ciona intestinalis: insights into chordate and vertebrate origins.</title>
        <authorList>
            <person name="Dehal P."/>
            <person name="Satou Y."/>
            <person name="Campbell R.K."/>
            <person name="Chapman J."/>
            <person name="Degnan B."/>
            <person name="De Tomaso A."/>
            <person name="Davidson B."/>
            <person name="Di Gregorio A."/>
            <person name="Gelpke M."/>
            <person name="Goodstein D.M."/>
            <person name="Harafuji N."/>
            <person name="Hastings K.E."/>
            <person name="Ho I."/>
            <person name="Hotta K."/>
            <person name="Huang W."/>
            <person name="Kawashima T."/>
            <person name="Lemaire P."/>
            <person name="Martinez D."/>
            <person name="Meinertzhagen I.A."/>
            <person name="Necula S."/>
            <person name="Nonaka M."/>
            <person name="Putnam N."/>
            <person name="Rash S."/>
            <person name="Saiga H."/>
            <person name="Satake M."/>
            <person name="Terry A."/>
            <person name="Yamada L."/>
            <person name="Wang H.G."/>
            <person name="Awazu S."/>
            <person name="Azumi K."/>
            <person name="Boore J."/>
            <person name="Branno M."/>
            <person name="Chin-Bow S."/>
            <person name="DeSantis R."/>
            <person name="Doyle S."/>
            <person name="Francino P."/>
            <person name="Keys D.N."/>
            <person name="Haga S."/>
            <person name="Hayashi H."/>
            <person name="Hino K."/>
            <person name="Imai K.S."/>
            <person name="Inaba K."/>
            <person name="Kano S."/>
            <person name="Kobayashi K."/>
            <person name="Kobayashi M."/>
            <person name="Lee B.I."/>
            <person name="Makabe K.W."/>
            <person name="Manohar C."/>
            <person name="Matassi G."/>
            <person name="Medina M."/>
            <person name="Mochizuki Y."/>
            <person name="Mount S."/>
            <person name="Morishita T."/>
            <person name="Miura S."/>
            <person name="Nakayama A."/>
            <person name="Nishizaka S."/>
            <person name="Nomoto H."/>
            <person name="Ohta F."/>
            <person name="Oishi K."/>
            <person name="Rigoutsos I."/>
            <person name="Sano M."/>
            <person name="Sasaki A."/>
            <person name="Sasakura Y."/>
            <person name="Shoguchi E."/>
            <person name="Shin-i T."/>
            <person name="Spagnuolo A."/>
            <person name="Stainier D."/>
            <person name="Suzuki M.M."/>
            <person name="Tassy O."/>
            <person name="Takatori N."/>
            <person name="Tokuoka M."/>
            <person name="Yagi K."/>
            <person name="Yoshizaki F."/>
            <person name="Wada S."/>
            <person name="Zhang C."/>
            <person name="Hyatt P.D."/>
            <person name="Larimer F."/>
            <person name="Detter C."/>
            <person name="Doggett N."/>
            <person name="Glavina T."/>
            <person name="Hawkins T."/>
            <person name="Richardson P."/>
            <person name="Lucas S."/>
            <person name="Kohara Y."/>
            <person name="Levine M."/>
            <person name="Satoh N."/>
            <person name="Rokhsar D.S."/>
        </authorList>
    </citation>
    <scope>NUCLEOTIDE SEQUENCE [LARGE SCALE GENOMIC DNA]</scope>
</reference>
<proteinExistence type="inferred from homology"/>
<dbReference type="KEGG" id="cin:100183005"/>
<keyword evidence="3 7" id="KW-0349">Heme</keyword>
<evidence type="ECO:0000256" key="1">
    <source>
        <dbReference type="ARBA" id="ARBA00008705"/>
    </source>
</evidence>
<reference evidence="9" key="3">
    <citation type="submission" date="2025-09" db="UniProtKB">
        <authorList>
            <consortium name="Ensembl"/>
        </authorList>
    </citation>
    <scope>IDENTIFICATION</scope>
</reference>
<dbReference type="OMA" id="GLLIFHR"/>
<accession>F7A367</accession>
<evidence type="ECO:0000313" key="9">
    <source>
        <dbReference type="Ensembl" id="ENSCINP00000015553.3"/>
    </source>
</evidence>
<dbReference type="PANTHER" id="PTHR46458">
    <property type="entry name" value="BLR2807 PROTEIN"/>
    <property type="match status" value="1"/>
</dbReference>
<evidence type="ECO:0000313" key="10">
    <source>
        <dbReference type="Proteomes" id="UP000008144"/>
    </source>
</evidence>
<dbReference type="InterPro" id="IPR000971">
    <property type="entry name" value="Globin"/>
</dbReference>
<dbReference type="Gene3D" id="1.10.490.10">
    <property type="entry name" value="Globins"/>
    <property type="match status" value="1"/>
</dbReference>
<dbReference type="GO" id="GO:0019825">
    <property type="term" value="F:oxygen binding"/>
    <property type="evidence" value="ECO:0000318"/>
    <property type="project" value="GO_Central"/>
</dbReference>
<evidence type="ECO:0000256" key="5">
    <source>
        <dbReference type="ARBA" id="ARBA00022723"/>
    </source>
</evidence>
<gene>
    <name evidence="9" type="primary">LOC100183005</name>
</gene>
<evidence type="ECO:0000256" key="2">
    <source>
        <dbReference type="ARBA" id="ARBA00022448"/>
    </source>
</evidence>
<dbReference type="STRING" id="7719.ENSCINP00000015553"/>
<sequence length="159" mass="18046">MGLTTEEIELLRSSWNEMKTIGMKELGLLIFHRLFSDVPRIRKMFYNLELPDDETLTLEAMRSNQKMSRHATRIATSISTYLKLVDQPEELKTFLNGLGELHAGHNVEPEDFEYLAPVMLAVIGGQLNLNSNSAILQAWVKAYGVLRNGIVRGMYAYKG</sequence>
<evidence type="ECO:0000256" key="4">
    <source>
        <dbReference type="ARBA" id="ARBA00022621"/>
    </source>
</evidence>
<dbReference type="InterPro" id="IPR012292">
    <property type="entry name" value="Globin/Proto"/>
</dbReference>
<name>F7A367_CIOIN</name>
<dbReference type="PROSITE" id="PS01033">
    <property type="entry name" value="GLOBIN"/>
    <property type="match status" value="1"/>
</dbReference>
<dbReference type="GO" id="GO:0005344">
    <property type="term" value="F:oxygen carrier activity"/>
    <property type="evidence" value="ECO:0000318"/>
    <property type="project" value="GO_Central"/>
</dbReference>
<keyword evidence="2 7" id="KW-0813">Transport</keyword>
<dbReference type="Ensembl" id="ENSCINT00000015553.3">
    <property type="protein sequence ID" value="ENSCINP00000015553.3"/>
    <property type="gene ID" value="ENSCING00000007593.3"/>
</dbReference>
<dbReference type="Pfam" id="PF00042">
    <property type="entry name" value="Globin"/>
    <property type="match status" value="1"/>
</dbReference>